<dbReference type="InterPro" id="IPR004087">
    <property type="entry name" value="KH_dom"/>
</dbReference>
<dbReference type="CDD" id="cd22433">
    <property type="entry name" value="KH-I_HNRNPK_rpt2"/>
    <property type="match status" value="1"/>
</dbReference>
<reference evidence="5" key="1">
    <citation type="submission" date="2022-08" db="UniProtKB">
        <authorList>
            <consortium name="EnsemblMetazoa"/>
        </authorList>
    </citation>
    <scope>IDENTIFICATION</scope>
    <source>
        <strain evidence="5">05x7-T-G4-1.051#20</strain>
    </source>
</reference>
<dbReference type="EnsemblMetazoa" id="G10728.1">
    <property type="protein sequence ID" value="G10728.1:cds"/>
    <property type="gene ID" value="G10728"/>
</dbReference>
<name>A0A8W8HRI4_MAGGI</name>
<evidence type="ECO:0000256" key="1">
    <source>
        <dbReference type="ARBA" id="ARBA00022737"/>
    </source>
</evidence>
<dbReference type="PROSITE" id="PS50084">
    <property type="entry name" value="KH_TYPE_1"/>
    <property type="match status" value="1"/>
</dbReference>
<accession>A0A8W8HRI4</accession>
<evidence type="ECO:0000313" key="6">
    <source>
        <dbReference type="Proteomes" id="UP000005408"/>
    </source>
</evidence>
<dbReference type="InterPro" id="IPR004088">
    <property type="entry name" value="KH_dom_type_1"/>
</dbReference>
<dbReference type="Proteomes" id="UP000005408">
    <property type="component" value="Unassembled WGS sequence"/>
</dbReference>
<evidence type="ECO:0000256" key="3">
    <source>
        <dbReference type="SAM" id="MobiDB-lite"/>
    </source>
</evidence>
<dbReference type="SUPFAM" id="SSF54791">
    <property type="entry name" value="Eukaryotic type KH-domain (KH-domain type I)"/>
    <property type="match status" value="1"/>
</dbReference>
<dbReference type="GO" id="GO:0003723">
    <property type="term" value="F:RNA binding"/>
    <property type="evidence" value="ECO:0007669"/>
    <property type="project" value="UniProtKB-UniRule"/>
</dbReference>
<feature type="domain" description="K Homology" evidence="4">
    <location>
        <begin position="1"/>
        <end position="68"/>
    </location>
</feature>
<dbReference type="AlphaFoldDB" id="A0A8W8HRI4"/>
<dbReference type="Pfam" id="PF00013">
    <property type="entry name" value="KH_1"/>
    <property type="match status" value="1"/>
</dbReference>
<keyword evidence="6" id="KW-1185">Reference proteome</keyword>
<dbReference type="Gene3D" id="3.30.1370.10">
    <property type="entry name" value="K Homology domain, type 1"/>
    <property type="match status" value="1"/>
</dbReference>
<keyword evidence="2" id="KW-0694">RNA-binding</keyword>
<evidence type="ECO:0000256" key="2">
    <source>
        <dbReference type="PROSITE-ProRule" id="PRU00117"/>
    </source>
</evidence>
<dbReference type="InterPro" id="IPR036612">
    <property type="entry name" value="KH_dom_type_1_sf"/>
</dbReference>
<protein>
    <recommendedName>
        <fullName evidence="4">K Homology domain-containing protein</fullName>
    </recommendedName>
</protein>
<evidence type="ECO:0000259" key="4">
    <source>
        <dbReference type="SMART" id="SM00322"/>
    </source>
</evidence>
<proteinExistence type="predicted"/>
<evidence type="ECO:0000313" key="5">
    <source>
        <dbReference type="EnsemblMetazoa" id="G10728.1:cds"/>
    </source>
</evidence>
<feature type="region of interest" description="Disordered" evidence="3">
    <location>
        <begin position="95"/>
        <end position="119"/>
    </location>
</feature>
<feature type="compositionally biased region" description="Gly residues" evidence="3">
    <location>
        <begin position="103"/>
        <end position="119"/>
    </location>
</feature>
<sequence>MRLLVHQSQAGCIIGRAGFKIKELRERTGAQIKVYSQCCPESTERVVAIGGKPKIVVDCIETIHDLLQTAPPKGPNQPYDPLYWDEFMVPDYGGYSASEGGRGKGGPRGAPPGGRMGGGPMGMRGGVGGGGRGMRGGGGGGGDFRRGGGGGWGYDEVDLEVEAARVETAKEGAEVATLAAGRWEVDQWEDMEVVALVVEEVVVVAVEGEEA</sequence>
<dbReference type="PANTHER" id="PTHR10288">
    <property type="entry name" value="KH DOMAIN CONTAINING RNA BINDING PROTEIN"/>
    <property type="match status" value="1"/>
</dbReference>
<dbReference type="SMART" id="SM00322">
    <property type="entry name" value="KH"/>
    <property type="match status" value="1"/>
</dbReference>
<keyword evidence="1" id="KW-0677">Repeat</keyword>
<organism evidence="5 6">
    <name type="scientific">Magallana gigas</name>
    <name type="common">Pacific oyster</name>
    <name type="synonym">Crassostrea gigas</name>
    <dbReference type="NCBI Taxonomy" id="29159"/>
    <lineage>
        <taxon>Eukaryota</taxon>
        <taxon>Metazoa</taxon>
        <taxon>Spiralia</taxon>
        <taxon>Lophotrochozoa</taxon>
        <taxon>Mollusca</taxon>
        <taxon>Bivalvia</taxon>
        <taxon>Autobranchia</taxon>
        <taxon>Pteriomorphia</taxon>
        <taxon>Ostreida</taxon>
        <taxon>Ostreoidea</taxon>
        <taxon>Ostreidae</taxon>
        <taxon>Magallana</taxon>
    </lineage>
</organism>